<reference evidence="11" key="1">
    <citation type="submission" date="2023-07" db="EMBL/GenBank/DDBJ databases">
        <title>A gut symbiont ubiquitin homologue binds and inactivates peptidyl-prolyl isomerase to mediate the interbacterial arms race in the human gut.</title>
        <authorList>
            <person name="Jiang K."/>
            <person name="Li W."/>
            <person name="Tong M."/>
            <person name="Xu J."/>
            <person name="Chen Z."/>
            <person name="Yang Y."/>
            <person name="Zang Y."/>
            <person name="Jiao X."/>
            <person name="Liu C."/>
            <person name="Lim B."/>
            <person name="Jiang X."/>
            <person name="Wang J."/>
            <person name="Wu D."/>
            <person name="Wang M."/>
            <person name="Liu S.-J."/>
            <person name="Shao F."/>
            <person name="Gao X."/>
        </authorList>
    </citation>
    <scope>NUCLEOTIDE SEQUENCE [LARGE SCALE GENOMIC DNA]</scope>
    <source>
        <strain evidence="11">GS077</strain>
    </source>
</reference>
<dbReference type="InterPro" id="IPR010107">
    <property type="entry name" value="Glutamate_decarboxylase"/>
</dbReference>
<dbReference type="EMBL" id="JAVFHL010000001">
    <property type="protein sequence ID" value="MDT6976447.1"/>
    <property type="molecule type" value="Genomic_DNA"/>
</dbReference>
<dbReference type="Gene3D" id="3.90.1150.160">
    <property type="match status" value="1"/>
</dbReference>
<comment type="similarity">
    <text evidence="2 8">Belongs to the group II decarboxylase family.</text>
</comment>
<dbReference type="GO" id="GO:0004351">
    <property type="term" value="F:glutamate decarboxylase activity"/>
    <property type="evidence" value="ECO:0007669"/>
    <property type="project" value="UniProtKB-EC"/>
</dbReference>
<sequence>MEDLNFRKGDAKTEAFGSNRMLQPSPVEKIPDGPTTPEIAYQMVKDETFAQTQPRLNLATFVTTYMDDYATKLMNEAININYIDETEYPRIAVMNGKCINIVANLWNSPEKDTWKTGALAIGSSEACMLGGVAAWLRWRKKRQAQGKPFDKPNFVISTGFQVVWEKFAQLWQIEMRQVPLTLDKTTLDPEEALKMCDENTICVVPIQGVTWTGLNDDVEALDKALDAYNAKTGYDIPIHVDAASGGFILPFLYPDTKWDFRLKWVLSISVSGHKFGLVYPGLGWVVWKGKEYLPEEMAFSVNYLGANITQVGLNFSRPAAQILGQYYQFIRLGFQGYKEVQYNSLQIAKYIHSQIAKMTPFVNYSEDVVNPLFIWYMKPEYAKNAKWTLYDLQDKLAQHGWMVPAYTLPAKLQDYVVMRVVVRQGFSRDMADMLLGDIKNAIAELEKLEYPTSTRIAQEKNLPVEAKVFNHTGKPQAAKKQEINNMN</sequence>
<evidence type="ECO:0000256" key="3">
    <source>
        <dbReference type="ARBA" id="ARBA00012421"/>
    </source>
</evidence>
<dbReference type="PANTHER" id="PTHR43321">
    <property type="entry name" value="GLUTAMATE DECARBOXYLASE"/>
    <property type="match status" value="1"/>
</dbReference>
<keyword evidence="4 7" id="KW-0663">Pyridoxal phosphate</keyword>
<feature type="modified residue" description="N6-(pyridoxal phosphate)lysine" evidence="7">
    <location>
        <position position="274"/>
    </location>
</feature>
<keyword evidence="9" id="KW-0210">Decarboxylase</keyword>
<dbReference type="FunFam" id="4.10.280.50:FF:000003">
    <property type="entry name" value="Glutamate decarboxylase"/>
    <property type="match status" value="1"/>
</dbReference>
<protein>
    <recommendedName>
        <fullName evidence="3 9">Glutamate decarboxylase</fullName>
        <ecNumber evidence="3 9">4.1.1.15</ecNumber>
    </recommendedName>
</protein>
<keyword evidence="5 8" id="KW-0456">Lyase</keyword>
<dbReference type="PANTHER" id="PTHR43321:SF3">
    <property type="entry name" value="GLUTAMATE DECARBOXYLASE"/>
    <property type="match status" value="1"/>
</dbReference>
<organism evidence="10 11">
    <name type="scientific">Bacteroides fragilis</name>
    <dbReference type="NCBI Taxonomy" id="817"/>
    <lineage>
        <taxon>Bacteria</taxon>
        <taxon>Pseudomonadati</taxon>
        <taxon>Bacteroidota</taxon>
        <taxon>Bacteroidia</taxon>
        <taxon>Bacteroidales</taxon>
        <taxon>Bacteroidaceae</taxon>
        <taxon>Bacteroides</taxon>
    </lineage>
</organism>
<accession>A0ABD5FVH3</accession>
<evidence type="ECO:0000313" key="11">
    <source>
        <dbReference type="Proteomes" id="UP001258434"/>
    </source>
</evidence>
<dbReference type="EC" id="4.1.1.15" evidence="3 9"/>
<evidence type="ECO:0000256" key="6">
    <source>
        <dbReference type="ARBA" id="ARBA00048868"/>
    </source>
</evidence>
<evidence type="ECO:0000313" key="10">
    <source>
        <dbReference type="EMBL" id="MDT6976447.1"/>
    </source>
</evidence>
<dbReference type="FunFam" id="3.90.1150.160:FF:000003">
    <property type="entry name" value="Glutamate decarboxylase"/>
    <property type="match status" value="1"/>
</dbReference>
<dbReference type="AlphaFoldDB" id="A0ABD5FVH3"/>
<reference evidence="10 11" key="2">
    <citation type="submission" date="2023-08" db="EMBL/GenBank/DDBJ databases">
        <authorList>
            <person name="Du M."/>
            <person name="Liu C."/>
            <person name="Liu S.-J."/>
        </authorList>
    </citation>
    <scope>NUCLEOTIDE SEQUENCE [LARGE SCALE GENOMIC DNA]</scope>
    <source>
        <strain evidence="10 11">GS077</strain>
    </source>
</reference>
<evidence type="ECO:0000256" key="8">
    <source>
        <dbReference type="RuleBase" id="RU000382"/>
    </source>
</evidence>
<name>A0ABD5FVH3_BACFG</name>
<dbReference type="FunFam" id="3.40.640.10:FF:000017">
    <property type="entry name" value="Glutamate decarboxylase"/>
    <property type="match status" value="1"/>
</dbReference>
<dbReference type="InterPro" id="IPR015424">
    <property type="entry name" value="PyrdxlP-dep_Trfase"/>
</dbReference>
<dbReference type="RefSeq" id="WP_009291448.1">
    <property type="nucleotide sequence ID" value="NZ_GL945043.1"/>
</dbReference>
<dbReference type="NCBIfam" id="TIGR01788">
    <property type="entry name" value="Glu-decarb-GAD"/>
    <property type="match status" value="1"/>
</dbReference>
<dbReference type="Gene3D" id="4.10.280.50">
    <property type="match status" value="1"/>
</dbReference>
<dbReference type="Pfam" id="PF00282">
    <property type="entry name" value="Pyridoxal_deC"/>
    <property type="match status" value="1"/>
</dbReference>
<gene>
    <name evidence="10" type="ORF">BFGS077_001711</name>
</gene>
<evidence type="ECO:0000256" key="5">
    <source>
        <dbReference type="ARBA" id="ARBA00023239"/>
    </source>
</evidence>
<evidence type="ECO:0000256" key="9">
    <source>
        <dbReference type="RuleBase" id="RU361171"/>
    </source>
</evidence>
<dbReference type="Proteomes" id="UP001258434">
    <property type="component" value="Unassembled WGS sequence"/>
</dbReference>
<dbReference type="Gene3D" id="3.40.640.10">
    <property type="entry name" value="Type I PLP-dependent aspartate aminotransferase-like (Major domain)"/>
    <property type="match status" value="1"/>
</dbReference>
<evidence type="ECO:0000256" key="2">
    <source>
        <dbReference type="ARBA" id="ARBA00009533"/>
    </source>
</evidence>
<dbReference type="InterPro" id="IPR015421">
    <property type="entry name" value="PyrdxlP-dep_Trfase_major"/>
</dbReference>
<comment type="catalytic activity">
    <reaction evidence="6 9">
        <text>L-glutamate + H(+) = 4-aminobutanoate + CO2</text>
        <dbReference type="Rhea" id="RHEA:17785"/>
        <dbReference type="ChEBI" id="CHEBI:15378"/>
        <dbReference type="ChEBI" id="CHEBI:16526"/>
        <dbReference type="ChEBI" id="CHEBI:29985"/>
        <dbReference type="ChEBI" id="CHEBI:59888"/>
        <dbReference type="EC" id="4.1.1.15"/>
    </reaction>
</comment>
<dbReference type="SUPFAM" id="SSF53383">
    <property type="entry name" value="PLP-dependent transferases"/>
    <property type="match status" value="1"/>
</dbReference>
<dbReference type="CDD" id="cd06450">
    <property type="entry name" value="DOPA_deC_like"/>
    <property type="match status" value="1"/>
</dbReference>
<evidence type="ECO:0000256" key="4">
    <source>
        <dbReference type="ARBA" id="ARBA00022898"/>
    </source>
</evidence>
<comment type="caution">
    <text evidence="10">The sequence shown here is derived from an EMBL/GenBank/DDBJ whole genome shotgun (WGS) entry which is preliminary data.</text>
</comment>
<comment type="cofactor">
    <cofactor evidence="1 7 8">
        <name>pyridoxal 5'-phosphate</name>
        <dbReference type="ChEBI" id="CHEBI:597326"/>
    </cofactor>
</comment>
<evidence type="ECO:0000256" key="7">
    <source>
        <dbReference type="PIRSR" id="PIRSR602129-50"/>
    </source>
</evidence>
<evidence type="ECO:0000256" key="1">
    <source>
        <dbReference type="ARBA" id="ARBA00001933"/>
    </source>
</evidence>
<proteinExistence type="inferred from homology"/>
<dbReference type="InterPro" id="IPR002129">
    <property type="entry name" value="PyrdxlP-dep_de-COase"/>
</dbReference>